<evidence type="ECO:0000259" key="2">
    <source>
        <dbReference type="SMART" id="SM00829"/>
    </source>
</evidence>
<dbReference type="PROSITE" id="PS01162">
    <property type="entry name" value="QOR_ZETA_CRYSTAL"/>
    <property type="match status" value="1"/>
</dbReference>
<sequence length="169" mass="19011">MGQSILTHSAAGGVGLAGIQLCRYLGAEIYVTVGNEEKRRHWEEQYNISRERIFHSQKTGFGCGNRSLKNGKGVDFVLNFLAGDLLDESWRLLADNGTLLEIGKKDIVDRNTLHMELFNRNCSFQGIDISRPSVLDNLPLVERTLQRVRQLLLAGHITPLTPRKIFHLA</sequence>
<dbReference type="InterPro" id="IPR002364">
    <property type="entry name" value="Quin_OxRdtase/zeta-crystal_CS"/>
</dbReference>
<keyword evidence="1" id="KW-0808">Transferase</keyword>
<dbReference type="Pfam" id="PF00107">
    <property type="entry name" value="ADH_zinc_N"/>
    <property type="match status" value="1"/>
</dbReference>
<dbReference type="PANTHER" id="PTHR45681:SF6">
    <property type="entry name" value="POLYKETIDE SYNTHASE 37"/>
    <property type="match status" value="1"/>
</dbReference>
<dbReference type="PANTHER" id="PTHR45681">
    <property type="entry name" value="POLYKETIDE SYNTHASE 44-RELATED"/>
    <property type="match status" value="1"/>
</dbReference>
<gene>
    <name evidence="3" type="ORF">QQS21_005431</name>
</gene>
<dbReference type="Gene3D" id="3.90.180.10">
    <property type="entry name" value="Medium-chain alcohol dehydrogenases, catalytic domain"/>
    <property type="match status" value="1"/>
</dbReference>
<protein>
    <recommendedName>
        <fullName evidence="2">Enoyl reductase (ER) domain-containing protein</fullName>
    </recommendedName>
</protein>
<dbReference type="GO" id="GO:0016740">
    <property type="term" value="F:transferase activity"/>
    <property type="evidence" value="ECO:0007669"/>
    <property type="project" value="UniProtKB-KW"/>
</dbReference>
<dbReference type="InterPro" id="IPR013149">
    <property type="entry name" value="ADH-like_C"/>
</dbReference>
<dbReference type="InterPro" id="IPR020843">
    <property type="entry name" value="ER"/>
</dbReference>
<dbReference type="SUPFAM" id="SSF51735">
    <property type="entry name" value="NAD(P)-binding Rossmann-fold domains"/>
    <property type="match status" value="1"/>
</dbReference>
<accession>A0AAJ0FZ45</accession>
<evidence type="ECO:0000256" key="1">
    <source>
        <dbReference type="ARBA" id="ARBA00022679"/>
    </source>
</evidence>
<evidence type="ECO:0000313" key="3">
    <source>
        <dbReference type="EMBL" id="KAK2599090.1"/>
    </source>
</evidence>
<comment type="caution">
    <text evidence="3">The sequence shown here is derived from an EMBL/GenBank/DDBJ whole genome shotgun (WGS) entry which is preliminary data.</text>
</comment>
<dbReference type="EMBL" id="JASWJB010000090">
    <property type="protein sequence ID" value="KAK2599090.1"/>
    <property type="molecule type" value="Genomic_DNA"/>
</dbReference>
<dbReference type="InterPro" id="IPR050444">
    <property type="entry name" value="Polyketide_Synthase"/>
</dbReference>
<dbReference type="AlphaFoldDB" id="A0AAJ0FZ45"/>
<dbReference type="GO" id="GO:0008270">
    <property type="term" value="F:zinc ion binding"/>
    <property type="evidence" value="ECO:0007669"/>
    <property type="project" value="InterPro"/>
</dbReference>
<evidence type="ECO:0000313" key="4">
    <source>
        <dbReference type="Proteomes" id="UP001251528"/>
    </source>
</evidence>
<dbReference type="CDD" id="cd05195">
    <property type="entry name" value="enoyl_red"/>
    <property type="match status" value="1"/>
</dbReference>
<name>A0AAJ0FZ45_9HYPO</name>
<dbReference type="InterPro" id="IPR036291">
    <property type="entry name" value="NAD(P)-bd_dom_sf"/>
</dbReference>
<dbReference type="Proteomes" id="UP001251528">
    <property type="component" value="Unassembled WGS sequence"/>
</dbReference>
<feature type="domain" description="Enoyl reductase (ER)" evidence="2">
    <location>
        <begin position="1"/>
        <end position="168"/>
    </location>
</feature>
<reference evidence="3" key="1">
    <citation type="submission" date="2023-06" db="EMBL/GenBank/DDBJ databases">
        <title>Conoideocrella luteorostrata (Hypocreales: Clavicipitaceae), a potential biocontrol fungus for elongate hemlock scale in United States Christmas tree production areas.</title>
        <authorList>
            <person name="Barrett H."/>
            <person name="Lovett B."/>
            <person name="Macias A.M."/>
            <person name="Stajich J.E."/>
            <person name="Kasson M.T."/>
        </authorList>
    </citation>
    <scope>NUCLEOTIDE SEQUENCE</scope>
    <source>
        <strain evidence="3">ARSEF 14590</strain>
    </source>
</reference>
<dbReference type="SMART" id="SM00829">
    <property type="entry name" value="PKS_ER"/>
    <property type="match status" value="1"/>
</dbReference>
<dbReference type="GO" id="GO:0016491">
    <property type="term" value="F:oxidoreductase activity"/>
    <property type="evidence" value="ECO:0007669"/>
    <property type="project" value="InterPro"/>
</dbReference>
<organism evidence="3 4">
    <name type="scientific">Conoideocrella luteorostrata</name>
    <dbReference type="NCBI Taxonomy" id="1105319"/>
    <lineage>
        <taxon>Eukaryota</taxon>
        <taxon>Fungi</taxon>
        <taxon>Dikarya</taxon>
        <taxon>Ascomycota</taxon>
        <taxon>Pezizomycotina</taxon>
        <taxon>Sordariomycetes</taxon>
        <taxon>Hypocreomycetidae</taxon>
        <taxon>Hypocreales</taxon>
        <taxon>Clavicipitaceae</taxon>
        <taxon>Conoideocrella</taxon>
    </lineage>
</organism>
<keyword evidence="4" id="KW-1185">Reference proteome</keyword>
<proteinExistence type="predicted"/>